<proteinExistence type="predicted"/>
<dbReference type="GeneID" id="66114444"/>
<protein>
    <submittedName>
        <fullName evidence="1">Uncharacterized protein</fullName>
    </submittedName>
</protein>
<dbReference type="RefSeq" id="XP_043048513.1">
    <property type="nucleotide sequence ID" value="XM_043191881.1"/>
</dbReference>
<dbReference type="AlphaFoldDB" id="A0A9P7V8F2"/>
<sequence>MSLTKLNLKFKSLTSRVWRHHEASELLMKKPRKLRAALNKVRNLTRLLSSKKVQHPASFPAESEAVYPTIAAALASIGVCPGSTTLPFSEVPTLFDYHSKANMTPSTSFAASHVSVGELEVAVDFNCLLKKSASSGSTATIHFIKQETITPVFSAIPCLEESDCLFEIGNAADILECDCSFYDSESLDSKECSSLIGVTSINCDTSSTNSLDNFTDFVNFSDYSFDFTMPGVSEPTGVFLTRLSTSLLEYRVVQNCLIYPEERYKAEKADGVEKSSNGFEVVTNTVVVVPRFMCPSFSSSSSFVEFCREVPHDEMAFPHSHQPMGNFLDDSKASSAVNCVLRATVVVGGRCNEASSELEGANNSGISTQSDVFKPQLISDTPLTPNEDLKNVNLSETATDSSSENPWINHSLTQSELNELQNISNRLSYLTNFTQTEDLIRALHRNLLTAKETRSRIRNADTLKFWIEKQVRDIPEFDRSLFLRIQDDCLALEALHGWIPYKLEGIAEFIIDRALSVLDWELSIAIMMNENGYTNETIKQMNSRANGANGNSWADGNQSSGFDNDSSGFKYSPKTLVNKHLQRVIDMDY</sequence>
<accession>A0A9P7V8F2</accession>
<evidence type="ECO:0000313" key="2">
    <source>
        <dbReference type="Proteomes" id="UP000790833"/>
    </source>
</evidence>
<dbReference type="EMBL" id="JAHMUF010000014">
    <property type="protein sequence ID" value="KAG7192964.1"/>
    <property type="molecule type" value="Genomic_DNA"/>
</dbReference>
<name>A0A9P7V8F2_9ASCO</name>
<evidence type="ECO:0000313" key="1">
    <source>
        <dbReference type="EMBL" id="KAG7192964.1"/>
    </source>
</evidence>
<gene>
    <name evidence="1" type="ORF">KQ657_001070</name>
</gene>
<dbReference type="Proteomes" id="UP000790833">
    <property type="component" value="Unassembled WGS sequence"/>
</dbReference>
<keyword evidence="2" id="KW-1185">Reference proteome</keyword>
<reference evidence="1" key="1">
    <citation type="submission" date="2021-03" db="EMBL/GenBank/DDBJ databases">
        <authorList>
            <person name="Palmer J.M."/>
        </authorList>
    </citation>
    <scope>NUCLEOTIDE SEQUENCE</scope>
    <source>
        <strain evidence="1">ARV_011</strain>
    </source>
</reference>
<comment type="caution">
    <text evidence="1">The sequence shown here is derived from an EMBL/GenBank/DDBJ whole genome shotgun (WGS) entry which is preliminary data.</text>
</comment>
<organism evidence="1 2">
    <name type="scientific">Scheffersomyces spartinae</name>
    <dbReference type="NCBI Taxonomy" id="45513"/>
    <lineage>
        <taxon>Eukaryota</taxon>
        <taxon>Fungi</taxon>
        <taxon>Dikarya</taxon>
        <taxon>Ascomycota</taxon>
        <taxon>Saccharomycotina</taxon>
        <taxon>Pichiomycetes</taxon>
        <taxon>Debaryomycetaceae</taxon>
        <taxon>Scheffersomyces</taxon>
    </lineage>
</organism>